<reference evidence="1" key="1">
    <citation type="journal article" date="2020" name="New Phytol.">
        <title>Comparative genomics reveals dynamic genome evolution in host specialist ectomycorrhizal fungi.</title>
        <authorList>
            <person name="Lofgren L.A."/>
            <person name="Nguyen N.H."/>
            <person name="Vilgalys R."/>
            <person name="Ruytinx J."/>
            <person name="Liao H.L."/>
            <person name="Branco S."/>
            <person name="Kuo A."/>
            <person name="LaButti K."/>
            <person name="Lipzen A."/>
            <person name="Andreopoulos W."/>
            <person name="Pangilinan J."/>
            <person name="Riley R."/>
            <person name="Hundley H."/>
            <person name="Na H."/>
            <person name="Barry K."/>
            <person name="Grigoriev I.V."/>
            <person name="Stajich J.E."/>
            <person name="Kennedy P.G."/>
        </authorList>
    </citation>
    <scope>NUCLEOTIDE SEQUENCE</scope>
    <source>
        <strain evidence="1">DOB743</strain>
    </source>
</reference>
<dbReference type="Proteomes" id="UP000714275">
    <property type="component" value="Unassembled WGS sequence"/>
</dbReference>
<gene>
    <name evidence="1" type="ORF">EV702DRAFT_928617</name>
</gene>
<sequence length="454" mass="50997">MVLEWRHLTMLKCSGRGHDPSGIDGTSQGMCMVLCPACPQPGKNLPDGWQTVTKAKWWLYAVLLAIDTNFRLKRRNVSSDQTDPSLSKGWAYFVKENDYKAFLAKHLADAQEKSTCSSHNTVNMVDTKQSQGLTATGVGTVDCAHHNVKWPNGVGDLQKGDFSRYINMDYLFFSTLRGTQLEMLNVPYNIACQWHRNLWTCMKYFPQSHGLDNLTKIICFFIPKFHLPAHVAKCQTIFSFNFTQFVGHTDGEAPKRGWLNINPVASSTKVMGLGCRRDMLDDHFGDWNWKKTVGLGASLLHKMKDALAEKAAHKLTFKEFNAAITPEHHSVWLAEMEAWEENPNDMLVPNPLEAKAMAITQAGAQLKLVELEAEELQQGIDTSLHPEISPSVLIASGIDLEEEQRHLGNIAKSMGLHATDTQKGSLMQIQNSLHHRIDLWQHAQVLYVPAIHSL</sequence>
<keyword evidence="2" id="KW-1185">Reference proteome</keyword>
<name>A0A9P7A2Q9_9AGAM</name>
<feature type="non-terminal residue" evidence="1">
    <location>
        <position position="1"/>
    </location>
</feature>
<dbReference type="Pfam" id="PF18758">
    <property type="entry name" value="KDZ"/>
    <property type="match status" value="1"/>
</dbReference>
<dbReference type="OrthoDB" id="3235114at2759"/>
<dbReference type="AlphaFoldDB" id="A0A9P7A2Q9"/>
<accession>A0A9P7A2Q9</accession>
<protein>
    <submittedName>
        <fullName evidence="1">Uncharacterized protein</fullName>
    </submittedName>
</protein>
<proteinExistence type="predicted"/>
<organism evidence="1 2">
    <name type="scientific">Suillus placidus</name>
    <dbReference type="NCBI Taxonomy" id="48579"/>
    <lineage>
        <taxon>Eukaryota</taxon>
        <taxon>Fungi</taxon>
        <taxon>Dikarya</taxon>
        <taxon>Basidiomycota</taxon>
        <taxon>Agaricomycotina</taxon>
        <taxon>Agaricomycetes</taxon>
        <taxon>Agaricomycetidae</taxon>
        <taxon>Boletales</taxon>
        <taxon>Suillineae</taxon>
        <taxon>Suillaceae</taxon>
        <taxon>Suillus</taxon>
    </lineage>
</organism>
<dbReference type="EMBL" id="JABBWD010000006">
    <property type="protein sequence ID" value="KAG1781328.1"/>
    <property type="molecule type" value="Genomic_DNA"/>
</dbReference>
<dbReference type="InterPro" id="IPR040521">
    <property type="entry name" value="KDZ"/>
</dbReference>
<evidence type="ECO:0000313" key="2">
    <source>
        <dbReference type="Proteomes" id="UP000714275"/>
    </source>
</evidence>
<evidence type="ECO:0000313" key="1">
    <source>
        <dbReference type="EMBL" id="KAG1781328.1"/>
    </source>
</evidence>
<comment type="caution">
    <text evidence="1">The sequence shown here is derived from an EMBL/GenBank/DDBJ whole genome shotgun (WGS) entry which is preliminary data.</text>
</comment>